<gene>
    <name evidence="1" type="ORF">VR44_40815</name>
</gene>
<evidence type="ECO:0000313" key="2">
    <source>
        <dbReference type="Proteomes" id="UP000033551"/>
    </source>
</evidence>
<feature type="non-terminal residue" evidence="1">
    <location>
        <position position="69"/>
    </location>
</feature>
<keyword evidence="2" id="KW-1185">Reference proteome</keyword>
<evidence type="ECO:0000313" key="1">
    <source>
        <dbReference type="EMBL" id="KJY15799.1"/>
    </source>
</evidence>
<comment type="caution">
    <text evidence="1">The sequence shown here is derived from an EMBL/GenBank/DDBJ whole genome shotgun (WGS) entry which is preliminary data.</text>
</comment>
<dbReference type="AlphaFoldDB" id="A0A0F4I283"/>
<dbReference type="RefSeq" id="WP_045952766.1">
    <property type="nucleotide sequence ID" value="NZ_JZWV01001854.1"/>
</dbReference>
<dbReference type="PATRIC" id="fig|68223.7.peg.7235"/>
<dbReference type="Proteomes" id="UP000033551">
    <property type="component" value="Unassembled WGS sequence"/>
</dbReference>
<accession>A0A0F4I283</accession>
<proteinExistence type="predicted"/>
<protein>
    <submittedName>
        <fullName evidence="1">Uncharacterized protein</fullName>
    </submittedName>
</protein>
<feature type="non-terminal residue" evidence="1">
    <location>
        <position position="1"/>
    </location>
</feature>
<reference evidence="1 2" key="1">
    <citation type="submission" date="2015-02" db="EMBL/GenBank/DDBJ databases">
        <authorList>
            <person name="Ju K.-S."/>
            <person name="Doroghazi J.R."/>
            <person name="Metcalf W."/>
        </authorList>
    </citation>
    <scope>NUCLEOTIDE SEQUENCE [LARGE SCALE GENOMIC DNA]</scope>
    <source>
        <strain evidence="1 2">NRRL ISP-5550</strain>
    </source>
</reference>
<organism evidence="1 2">
    <name type="scientific">Streptomyces katrae</name>
    <dbReference type="NCBI Taxonomy" id="68223"/>
    <lineage>
        <taxon>Bacteria</taxon>
        <taxon>Bacillati</taxon>
        <taxon>Actinomycetota</taxon>
        <taxon>Actinomycetes</taxon>
        <taxon>Kitasatosporales</taxon>
        <taxon>Streptomycetaceae</taxon>
        <taxon>Streptomyces</taxon>
    </lineage>
</organism>
<dbReference type="EMBL" id="JZWV01001854">
    <property type="protein sequence ID" value="KJY15799.1"/>
    <property type="molecule type" value="Genomic_DNA"/>
</dbReference>
<sequence>PSLAEAAGSQGGCAHHADPLPVAGQAREVARRLLAEAPARTRPTLLLAALATRPTTALLRRAGRPDAEA</sequence>
<name>A0A0F4I283_9ACTN</name>